<feature type="chain" id="PRO_5045550624" description="Aminopeptidase N" evidence="13">
    <location>
        <begin position="26"/>
        <end position="472"/>
    </location>
</feature>
<keyword evidence="9" id="KW-0862">Zinc</keyword>
<dbReference type="Pfam" id="PF01433">
    <property type="entry name" value="Peptidase_M1"/>
    <property type="match status" value="1"/>
</dbReference>
<dbReference type="PRINTS" id="PR00756">
    <property type="entry name" value="ALADIPTASE"/>
</dbReference>
<organism evidence="16 17">
    <name type="scientific">Fodinicola feengrottensis</name>
    <dbReference type="NCBI Taxonomy" id="435914"/>
    <lineage>
        <taxon>Bacteria</taxon>
        <taxon>Bacillati</taxon>
        <taxon>Actinomycetota</taxon>
        <taxon>Actinomycetes</taxon>
        <taxon>Mycobacteriales</taxon>
        <taxon>Fodinicola</taxon>
    </lineage>
</organism>
<evidence type="ECO:0000256" key="4">
    <source>
        <dbReference type="ARBA" id="ARBA00012564"/>
    </source>
</evidence>
<keyword evidence="7" id="KW-0479">Metal-binding</keyword>
<dbReference type="SUPFAM" id="SSF55486">
    <property type="entry name" value="Metalloproteases ('zincins'), catalytic domain"/>
    <property type="match status" value="1"/>
</dbReference>
<keyword evidence="13" id="KW-0732">Signal</keyword>
<keyword evidence="10" id="KW-0482">Metalloprotease</keyword>
<dbReference type="Pfam" id="PF17900">
    <property type="entry name" value="Peptidase_M1_N"/>
    <property type="match status" value="1"/>
</dbReference>
<feature type="signal peptide" evidence="13">
    <location>
        <begin position="1"/>
        <end position="25"/>
    </location>
</feature>
<evidence type="ECO:0000256" key="13">
    <source>
        <dbReference type="SAM" id="SignalP"/>
    </source>
</evidence>
<feature type="domain" description="Peptidase M1 membrane alanine aminopeptidase" evidence="14">
    <location>
        <begin position="315"/>
        <end position="454"/>
    </location>
</feature>
<comment type="similarity">
    <text evidence="3">Belongs to the peptidase M1 family.</text>
</comment>
<evidence type="ECO:0000256" key="8">
    <source>
        <dbReference type="ARBA" id="ARBA00022801"/>
    </source>
</evidence>
<keyword evidence="8" id="KW-0378">Hydrolase</keyword>
<accession>A0ABN2HLN1</accession>
<comment type="caution">
    <text evidence="16">The sequence shown here is derived from an EMBL/GenBank/DDBJ whole genome shotgun (WGS) entry which is preliminary data.</text>
</comment>
<dbReference type="InterPro" id="IPR042097">
    <property type="entry name" value="Aminopeptidase_N-like_N_sf"/>
</dbReference>
<evidence type="ECO:0000256" key="9">
    <source>
        <dbReference type="ARBA" id="ARBA00022833"/>
    </source>
</evidence>
<reference evidence="16 17" key="1">
    <citation type="journal article" date="2019" name="Int. J. Syst. Evol. Microbiol.">
        <title>The Global Catalogue of Microorganisms (GCM) 10K type strain sequencing project: providing services to taxonomists for standard genome sequencing and annotation.</title>
        <authorList>
            <consortium name="The Broad Institute Genomics Platform"/>
            <consortium name="The Broad Institute Genome Sequencing Center for Infectious Disease"/>
            <person name="Wu L."/>
            <person name="Ma J."/>
        </authorList>
    </citation>
    <scope>NUCLEOTIDE SEQUENCE [LARGE SCALE GENOMIC DNA]</scope>
    <source>
        <strain evidence="16 17">JCM 14718</strain>
    </source>
</reference>
<feature type="domain" description="Aminopeptidase N-like N-terminal" evidence="15">
    <location>
        <begin position="49"/>
        <end position="216"/>
    </location>
</feature>
<keyword evidence="6" id="KW-0645">Protease</keyword>
<dbReference type="PANTHER" id="PTHR11533:SF297">
    <property type="entry name" value="AMINOPEPTIDASE N"/>
    <property type="match status" value="1"/>
</dbReference>
<dbReference type="EC" id="3.4.11.2" evidence="4"/>
<evidence type="ECO:0000313" key="17">
    <source>
        <dbReference type="Proteomes" id="UP001500618"/>
    </source>
</evidence>
<dbReference type="InterPro" id="IPR027268">
    <property type="entry name" value="Peptidase_M4/M1_CTD_sf"/>
</dbReference>
<evidence type="ECO:0000256" key="12">
    <source>
        <dbReference type="ARBA" id="ARBA00031533"/>
    </source>
</evidence>
<evidence type="ECO:0000256" key="6">
    <source>
        <dbReference type="ARBA" id="ARBA00022670"/>
    </source>
</evidence>
<evidence type="ECO:0000313" key="16">
    <source>
        <dbReference type="EMBL" id="GAA1689431.1"/>
    </source>
</evidence>
<evidence type="ECO:0000256" key="7">
    <source>
        <dbReference type="ARBA" id="ARBA00022723"/>
    </source>
</evidence>
<evidence type="ECO:0000259" key="15">
    <source>
        <dbReference type="Pfam" id="PF17900"/>
    </source>
</evidence>
<dbReference type="EMBL" id="BAAANY010000017">
    <property type="protein sequence ID" value="GAA1689431.1"/>
    <property type="molecule type" value="Genomic_DNA"/>
</dbReference>
<evidence type="ECO:0000256" key="10">
    <source>
        <dbReference type="ARBA" id="ARBA00023049"/>
    </source>
</evidence>
<keyword evidence="17" id="KW-1185">Reference proteome</keyword>
<dbReference type="InterPro" id="IPR001930">
    <property type="entry name" value="Peptidase_M1"/>
</dbReference>
<evidence type="ECO:0000256" key="11">
    <source>
        <dbReference type="ARBA" id="ARBA00029811"/>
    </source>
</evidence>
<evidence type="ECO:0000256" key="5">
    <source>
        <dbReference type="ARBA" id="ARBA00015611"/>
    </source>
</evidence>
<dbReference type="InterPro" id="IPR050344">
    <property type="entry name" value="Peptidase_M1_aminopeptidases"/>
</dbReference>
<gene>
    <name evidence="16" type="ORF">GCM10009765_43490</name>
</gene>
<dbReference type="Proteomes" id="UP001500618">
    <property type="component" value="Unassembled WGS sequence"/>
</dbReference>
<comment type="cofactor">
    <cofactor evidence="2">
        <name>Zn(2+)</name>
        <dbReference type="ChEBI" id="CHEBI:29105"/>
    </cofactor>
</comment>
<evidence type="ECO:0000256" key="2">
    <source>
        <dbReference type="ARBA" id="ARBA00001947"/>
    </source>
</evidence>
<sequence length="472" mass="51241">MWYRLAPAATAVLAVSLLAAPSAAAGQPGGQSIGDPYFPHDGNTGYQVDNYALDLAYQPGADQLSGTATISATATQDLSSFSFDFGLTASAVTVNSESAEFKDQDNKLIITPKVDLPAQKPMTVVVTYSGVPSKVRMYGEQAWFASADGASSVAEPHYAAFWFPCNDHPSDKATWSASVSVPDGTTAITNGKLVSSEKSGDKVVWKWSSAQPLATYNSFMAIGRFTMKNTTAADGRTFIRAYSQSLSETEKKNATSSIEQTPDVLAWESGLFGPYPFDIEGGVAVDAGSVNDAEEYQTKPVYSNVFKDGKDFGDVVHENAHQWFGDAVSPKSWQDIWLNEGFAQYTEWLWQEHEGTKPASKLADEDYKSHDSGDSFWKTPPGDPGAAGLLDDPVYERGAMTLQALRSTVGDDTFFDILKHRVSDNMYSNESTSEFIALAEKISNKSLKPLFDTWLYAKERPANPPSQGMRLG</sequence>
<protein>
    <recommendedName>
        <fullName evidence="5">Aminopeptidase N</fullName>
        <ecNumber evidence="4">3.4.11.2</ecNumber>
    </recommendedName>
    <alternativeName>
        <fullName evidence="11">Alanine aminopeptidase</fullName>
    </alternativeName>
    <alternativeName>
        <fullName evidence="12">Lysyl aminopeptidase</fullName>
    </alternativeName>
</protein>
<comment type="catalytic activity">
    <reaction evidence="1">
        <text>Release of an N-terminal amino acid, Xaa-|-Yaa- from a peptide, amide or arylamide. Xaa is preferably Ala, but may be most amino acids including Pro (slow action). When a terminal hydrophobic residue is followed by a prolyl residue, the two may be released as an intact Xaa-Pro dipeptide.</text>
        <dbReference type="EC" id="3.4.11.2"/>
    </reaction>
</comment>
<evidence type="ECO:0000256" key="3">
    <source>
        <dbReference type="ARBA" id="ARBA00010136"/>
    </source>
</evidence>
<dbReference type="CDD" id="cd09603">
    <property type="entry name" value="M1_APN_like"/>
    <property type="match status" value="1"/>
</dbReference>
<dbReference type="Gene3D" id="1.10.390.10">
    <property type="entry name" value="Neutral Protease Domain 2"/>
    <property type="match status" value="1"/>
</dbReference>
<dbReference type="InterPro" id="IPR045357">
    <property type="entry name" value="Aminopeptidase_N-like_N"/>
</dbReference>
<evidence type="ECO:0000256" key="1">
    <source>
        <dbReference type="ARBA" id="ARBA00000098"/>
    </source>
</evidence>
<proteinExistence type="inferred from homology"/>
<dbReference type="PANTHER" id="PTHR11533">
    <property type="entry name" value="PROTEASE M1 ZINC METALLOPROTEASE"/>
    <property type="match status" value="1"/>
</dbReference>
<dbReference type="InterPro" id="IPR014782">
    <property type="entry name" value="Peptidase_M1_dom"/>
</dbReference>
<dbReference type="Gene3D" id="2.60.40.1730">
    <property type="entry name" value="tricorn interacting facor f3 domain"/>
    <property type="match status" value="1"/>
</dbReference>
<name>A0ABN2HLN1_9ACTN</name>
<evidence type="ECO:0000259" key="14">
    <source>
        <dbReference type="Pfam" id="PF01433"/>
    </source>
</evidence>
<dbReference type="SUPFAM" id="SSF63737">
    <property type="entry name" value="Leukotriene A4 hydrolase N-terminal domain"/>
    <property type="match status" value="1"/>
</dbReference>